<dbReference type="InterPro" id="IPR051785">
    <property type="entry name" value="MMCE/EMCE_epimerase"/>
</dbReference>
<organism evidence="3 4">
    <name type="scientific">Isoalcanivorax pacificus W11-5</name>
    <dbReference type="NCBI Taxonomy" id="391936"/>
    <lineage>
        <taxon>Bacteria</taxon>
        <taxon>Pseudomonadati</taxon>
        <taxon>Pseudomonadota</taxon>
        <taxon>Gammaproteobacteria</taxon>
        <taxon>Oceanospirillales</taxon>
        <taxon>Alcanivoracaceae</taxon>
        <taxon>Isoalcanivorax</taxon>
    </lineage>
</organism>
<gene>
    <name evidence="3" type="ORF">S7S_14010</name>
</gene>
<dbReference type="SUPFAM" id="SSF54593">
    <property type="entry name" value="Glyoxalase/Bleomycin resistance protein/Dihydroxybiphenyl dioxygenase"/>
    <property type="match status" value="1"/>
</dbReference>
<evidence type="ECO:0000313" key="3">
    <source>
        <dbReference type="EMBL" id="AJD49214.1"/>
    </source>
</evidence>
<reference evidence="3 4" key="1">
    <citation type="journal article" date="2012" name="J. Bacteriol.">
        <title>Genome sequence of an alkane-degrading bacterium, Alcanivorax pacificus type strain W11-5, isolated from deep sea sediment.</title>
        <authorList>
            <person name="Lai Q."/>
            <person name="Shao Z."/>
        </authorList>
    </citation>
    <scope>NUCLEOTIDE SEQUENCE [LARGE SCALE GENOMIC DNA]</scope>
    <source>
        <strain evidence="3 4">W11-5</strain>
    </source>
</reference>
<dbReference type="HOGENOM" id="CLU_142797_0_0_6"/>
<dbReference type="InterPro" id="IPR004360">
    <property type="entry name" value="Glyas_Fos-R_dOase_dom"/>
</dbReference>
<keyword evidence="4" id="KW-1185">Reference proteome</keyword>
<dbReference type="STRING" id="391936.S7S_14010"/>
<protein>
    <submittedName>
        <fullName evidence="3">Glyoxalase/bleomycin resistance protein/dioxygenase</fullName>
    </submittedName>
</protein>
<keyword evidence="1" id="KW-0479">Metal-binding</keyword>
<dbReference type="GO" id="GO:0004493">
    <property type="term" value="F:methylmalonyl-CoA epimerase activity"/>
    <property type="evidence" value="ECO:0007669"/>
    <property type="project" value="TreeGrafter"/>
</dbReference>
<dbReference type="InterPro" id="IPR037523">
    <property type="entry name" value="VOC_core"/>
</dbReference>
<evidence type="ECO:0000256" key="1">
    <source>
        <dbReference type="ARBA" id="ARBA00022723"/>
    </source>
</evidence>
<dbReference type="PROSITE" id="PS51819">
    <property type="entry name" value="VOC"/>
    <property type="match status" value="1"/>
</dbReference>
<name>A0A0B4XLQ5_9GAMM</name>
<dbReference type="GO" id="GO:0046491">
    <property type="term" value="P:L-methylmalonyl-CoA metabolic process"/>
    <property type="evidence" value="ECO:0007669"/>
    <property type="project" value="TreeGrafter"/>
</dbReference>
<dbReference type="Pfam" id="PF00903">
    <property type="entry name" value="Glyoxalase"/>
    <property type="match status" value="1"/>
</dbReference>
<dbReference type="PANTHER" id="PTHR43048:SF4">
    <property type="entry name" value="RING-CLEAVING DIOXYGENASE-RELATED"/>
    <property type="match status" value="1"/>
</dbReference>
<dbReference type="EMBL" id="CP004387">
    <property type="protein sequence ID" value="AJD49214.1"/>
    <property type="molecule type" value="Genomic_DNA"/>
</dbReference>
<evidence type="ECO:0000259" key="2">
    <source>
        <dbReference type="PROSITE" id="PS51819"/>
    </source>
</evidence>
<sequence length="145" mass="16464">MPSRPPEVSERPSGLGGLRHVALFVGDLAACEQFYVGLLGMAVEWRPDEDNVYLCSGCDNLALHRWQGEAFPRPQRLDHIGFILDAMDDVDRWFTFLKDQGVTMRSEPRTHRDGARSFYCLDPEGVVVQFIFHPPISGGRFIRND</sequence>
<evidence type="ECO:0000313" key="4">
    <source>
        <dbReference type="Proteomes" id="UP000006764"/>
    </source>
</evidence>
<dbReference type="CDD" id="cd06587">
    <property type="entry name" value="VOC"/>
    <property type="match status" value="1"/>
</dbReference>
<keyword evidence="3" id="KW-0223">Dioxygenase</keyword>
<dbReference type="Gene3D" id="3.10.180.10">
    <property type="entry name" value="2,3-Dihydroxybiphenyl 1,2-Dioxygenase, domain 1"/>
    <property type="match status" value="1"/>
</dbReference>
<dbReference type="OrthoDB" id="9804944at2"/>
<keyword evidence="3" id="KW-0560">Oxidoreductase</keyword>
<dbReference type="GO" id="GO:0051213">
    <property type="term" value="F:dioxygenase activity"/>
    <property type="evidence" value="ECO:0007669"/>
    <property type="project" value="UniProtKB-KW"/>
</dbReference>
<accession>A0A0B4XLQ5</accession>
<dbReference type="GO" id="GO:0046872">
    <property type="term" value="F:metal ion binding"/>
    <property type="evidence" value="ECO:0007669"/>
    <property type="project" value="UniProtKB-KW"/>
</dbReference>
<dbReference type="KEGG" id="apac:S7S_14010"/>
<dbReference type="InterPro" id="IPR029068">
    <property type="entry name" value="Glyas_Bleomycin-R_OHBP_Dase"/>
</dbReference>
<dbReference type="AlphaFoldDB" id="A0A0B4XLQ5"/>
<proteinExistence type="predicted"/>
<dbReference type="PANTHER" id="PTHR43048">
    <property type="entry name" value="METHYLMALONYL-COA EPIMERASE"/>
    <property type="match status" value="1"/>
</dbReference>
<feature type="domain" description="VOC" evidence="2">
    <location>
        <begin position="17"/>
        <end position="133"/>
    </location>
</feature>
<dbReference type="Proteomes" id="UP000006764">
    <property type="component" value="Chromosome"/>
</dbReference>